<dbReference type="InterPro" id="IPR016161">
    <property type="entry name" value="Ald_DH/histidinol_DH"/>
</dbReference>
<gene>
    <name evidence="5" type="ORF">FD16_GL000547</name>
</gene>
<protein>
    <submittedName>
        <fullName evidence="5">NAD-dependent aldehyde dehydrogenase</fullName>
    </submittedName>
</protein>
<dbReference type="PANTHER" id="PTHR43217:SF2">
    <property type="entry name" value="SUCCINATE-SEMIALDEHYDE DEHYDROGENASE [NADP(+)]"/>
    <property type="match status" value="1"/>
</dbReference>
<evidence type="ECO:0000259" key="4">
    <source>
        <dbReference type="Pfam" id="PF00171"/>
    </source>
</evidence>
<evidence type="ECO:0000256" key="3">
    <source>
        <dbReference type="RuleBase" id="RU003345"/>
    </source>
</evidence>
<feature type="domain" description="Aldehyde dehydrogenase" evidence="4">
    <location>
        <begin position="3"/>
        <end position="464"/>
    </location>
</feature>
<comment type="caution">
    <text evidence="5">The sequence shown here is derived from an EMBL/GenBank/DDBJ whole genome shotgun (WGS) entry which is preliminary data.</text>
</comment>
<feature type="active site" evidence="2">
    <location>
        <position position="241"/>
    </location>
</feature>
<dbReference type="InterPro" id="IPR016162">
    <property type="entry name" value="Ald_DH_N"/>
</dbReference>
<dbReference type="InterPro" id="IPR029510">
    <property type="entry name" value="Ald_DH_CS_GLU"/>
</dbReference>
<dbReference type="InterPro" id="IPR047110">
    <property type="entry name" value="GABD/Sad-like"/>
</dbReference>
<dbReference type="InterPro" id="IPR015590">
    <property type="entry name" value="Aldehyde_DH_dom"/>
</dbReference>
<accession>A0A0R1W1Q3</accession>
<dbReference type="STRING" id="1423807.FD16_GL000547"/>
<dbReference type="RefSeq" id="WP_029508301.1">
    <property type="nucleotide sequence ID" value="NZ_AZGF01000015.1"/>
</dbReference>
<evidence type="ECO:0000313" key="6">
    <source>
        <dbReference type="Proteomes" id="UP000051820"/>
    </source>
</evidence>
<name>A0A0R1W1Q3_9LACO</name>
<dbReference type="Proteomes" id="UP000051820">
    <property type="component" value="Unassembled WGS sequence"/>
</dbReference>
<dbReference type="EMBL" id="AZGF01000015">
    <property type="protein sequence ID" value="KRM11758.1"/>
    <property type="molecule type" value="Genomic_DNA"/>
</dbReference>
<dbReference type="eggNOG" id="COG1012">
    <property type="taxonomic scope" value="Bacteria"/>
</dbReference>
<keyword evidence="1 3" id="KW-0560">Oxidoreductase</keyword>
<proteinExistence type="inferred from homology"/>
<dbReference type="Gene3D" id="3.40.309.10">
    <property type="entry name" value="Aldehyde Dehydrogenase, Chain A, domain 2"/>
    <property type="match status" value="1"/>
</dbReference>
<dbReference type="InterPro" id="IPR016163">
    <property type="entry name" value="Ald_DH_C"/>
</dbReference>
<comment type="similarity">
    <text evidence="3">Belongs to the aldehyde dehydrogenase family.</text>
</comment>
<keyword evidence="6" id="KW-1185">Reference proteome</keyword>
<organism evidence="5 6">
    <name type="scientific">Paucilactobacillus suebicus DSM 5007 = KCTC 3549</name>
    <dbReference type="NCBI Taxonomy" id="1423807"/>
    <lineage>
        <taxon>Bacteria</taxon>
        <taxon>Bacillati</taxon>
        <taxon>Bacillota</taxon>
        <taxon>Bacilli</taxon>
        <taxon>Lactobacillales</taxon>
        <taxon>Lactobacillaceae</taxon>
        <taxon>Paucilactobacillus</taxon>
    </lineage>
</organism>
<dbReference type="AlphaFoldDB" id="A0A0R1W1Q3"/>
<dbReference type="GO" id="GO:0004777">
    <property type="term" value="F:succinate-semialdehyde dehydrogenase (NAD+) activity"/>
    <property type="evidence" value="ECO:0007669"/>
    <property type="project" value="TreeGrafter"/>
</dbReference>
<dbReference type="PATRIC" id="fig|1423807.3.peg.555"/>
<evidence type="ECO:0000313" key="5">
    <source>
        <dbReference type="EMBL" id="KRM11758.1"/>
    </source>
</evidence>
<evidence type="ECO:0000256" key="2">
    <source>
        <dbReference type="PROSITE-ProRule" id="PRU10007"/>
    </source>
</evidence>
<dbReference type="Pfam" id="PF00171">
    <property type="entry name" value="Aldedh"/>
    <property type="match status" value="1"/>
</dbReference>
<dbReference type="PANTHER" id="PTHR43217">
    <property type="entry name" value="SUCCINATE SEMIALDEHYDE DEHYDROGENASE [NAD(P)+] SAD"/>
    <property type="match status" value="1"/>
</dbReference>
<dbReference type="PROSITE" id="PS00687">
    <property type="entry name" value="ALDEHYDE_DEHYDR_GLU"/>
    <property type="match status" value="1"/>
</dbReference>
<dbReference type="Gene3D" id="3.40.605.10">
    <property type="entry name" value="Aldehyde Dehydrogenase, Chain A, domain 1"/>
    <property type="match status" value="1"/>
</dbReference>
<dbReference type="SUPFAM" id="SSF53720">
    <property type="entry name" value="ALDH-like"/>
    <property type="match status" value="1"/>
</dbReference>
<dbReference type="OrthoDB" id="9762913at2"/>
<sequence length="467" mass="50977">MTYQVINPLTGNQETEFDKTTDEQVEQALQRGHQYYVEQALQRGHQYYVDQRQVGFVTRAKQLAMIADSFRQNVELLAKMAASNMGKLYQEGLGEANAAANIAQYYADNGPQALVDKPYTYLDNQKAVLRYESTGIVLAVEPWNFPYTQVMRVFAPNFLLGNPVILKHSHLVAGCADLFQELVWATDVDRGAFQNLFIDSQQVGKMIADMRVQGVALTGSANAGSAVAAEAGKAMTKSTLELGGNDAFVVLSDADVGQAVKDGATSRLRNAGQVCTSAKRFIVHQDVADQFIDGMVQEFESRYPGSPLDQSTTLAPLASKDAQMHLQRQVDLAVEDGAKVLVDGGAIESEPGNFFKPVLLKMTPSNSMYDEEFFGPVGQIYVVKDDEEAVALANLSQFGLAGAVYSQSPKHARTVANQMETGQIFINQPSNGYPQLPFGGIKNSGYGREMSDLALYEFANQKMIALG</sequence>
<reference evidence="5 6" key="1">
    <citation type="journal article" date="2015" name="Genome Announc.">
        <title>Expanding the biotechnology potential of lactobacilli through comparative genomics of 213 strains and associated genera.</title>
        <authorList>
            <person name="Sun Z."/>
            <person name="Harris H.M."/>
            <person name="McCann A."/>
            <person name="Guo C."/>
            <person name="Argimon S."/>
            <person name="Zhang W."/>
            <person name="Yang X."/>
            <person name="Jeffery I.B."/>
            <person name="Cooney J.C."/>
            <person name="Kagawa T.F."/>
            <person name="Liu W."/>
            <person name="Song Y."/>
            <person name="Salvetti E."/>
            <person name="Wrobel A."/>
            <person name="Rasinkangas P."/>
            <person name="Parkhill J."/>
            <person name="Rea M.C."/>
            <person name="O'Sullivan O."/>
            <person name="Ritari J."/>
            <person name="Douillard F.P."/>
            <person name="Paul Ross R."/>
            <person name="Yang R."/>
            <person name="Briner A.E."/>
            <person name="Felis G.E."/>
            <person name="de Vos W.M."/>
            <person name="Barrangou R."/>
            <person name="Klaenhammer T.R."/>
            <person name="Caufield P.W."/>
            <person name="Cui Y."/>
            <person name="Zhang H."/>
            <person name="O'Toole P.W."/>
        </authorList>
    </citation>
    <scope>NUCLEOTIDE SEQUENCE [LARGE SCALE GENOMIC DNA]</scope>
    <source>
        <strain evidence="5 6">DSM 5007</strain>
    </source>
</reference>
<evidence type="ECO:0000256" key="1">
    <source>
        <dbReference type="ARBA" id="ARBA00023002"/>
    </source>
</evidence>